<sequence>MTAKTGKDVTEDAETTEVAEAAVEESEAPRAESRPARKKVRRVRVIEVIDDGEDDDDLSDVLEALDQEEPDPPAPGKGGPAKRVSAEAASAKAAPEPGPAEAEAETEEAAGEIQETAEEEAEAEAAEPKPAKAKPKPAKAKPKPRRVKAASAPVPLRDGSLILKVVAVVLVAGLATSTLLLWKSWRTLAQKEDARREVTKMVTDYGNVVLSYDRTDLQGSVARAQSYLTGDALTKSKQTNVAQLQKSMDEGEFTLVSKTSQVYVASADGRFASAVLVFDISVKSPTGTQDVTRNYLSLSLVRQDGTWKISQQKPAGRESDDNAGAVPDLNGQQTPKTPEKSAKPKD</sequence>
<dbReference type="Gene3D" id="3.10.450.50">
    <property type="match status" value="1"/>
</dbReference>
<organism evidence="5 6">
    <name type="scientific">Thermomonospora echinospora</name>
    <dbReference type="NCBI Taxonomy" id="1992"/>
    <lineage>
        <taxon>Bacteria</taxon>
        <taxon>Bacillati</taxon>
        <taxon>Actinomycetota</taxon>
        <taxon>Actinomycetes</taxon>
        <taxon>Streptosporangiales</taxon>
        <taxon>Thermomonosporaceae</taxon>
        <taxon>Thermomonospora</taxon>
    </lineage>
</organism>
<dbReference type="PANTHER" id="PTHR37042:SF4">
    <property type="entry name" value="OUTER MEMBRANE PROTEIN RV1973"/>
    <property type="match status" value="1"/>
</dbReference>
<protein>
    <recommendedName>
        <fullName evidence="7">Mce-associated membrane protein</fullName>
    </recommendedName>
</protein>
<feature type="compositionally biased region" description="Acidic residues" evidence="3">
    <location>
        <begin position="11"/>
        <end position="26"/>
    </location>
</feature>
<comment type="subcellular location">
    <subcellularLocation>
        <location evidence="1">Membrane</location>
    </subcellularLocation>
</comment>
<evidence type="ECO:0000256" key="2">
    <source>
        <dbReference type="ARBA" id="ARBA00023136"/>
    </source>
</evidence>
<feature type="compositionally biased region" description="Basic and acidic residues" evidence="3">
    <location>
        <begin position="337"/>
        <end position="346"/>
    </location>
</feature>
<dbReference type="EMBL" id="FNVO01000002">
    <property type="protein sequence ID" value="SEF88366.1"/>
    <property type="molecule type" value="Genomic_DNA"/>
</dbReference>
<dbReference type="Proteomes" id="UP000236723">
    <property type="component" value="Unassembled WGS sequence"/>
</dbReference>
<keyword evidence="2 4" id="KW-0472">Membrane</keyword>
<feature type="transmembrane region" description="Helical" evidence="4">
    <location>
        <begin position="161"/>
        <end position="182"/>
    </location>
</feature>
<evidence type="ECO:0000256" key="3">
    <source>
        <dbReference type="SAM" id="MobiDB-lite"/>
    </source>
</evidence>
<feature type="region of interest" description="Disordered" evidence="3">
    <location>
        <begin position="1"/>
        <end position="151"/>
    </location>
</feature>
<accession>A0A1H5VMX4</accession>
<dbReference type="PANTHER" id="PTHR37042">
    <property type="entry name" value="OUTER MEMBRANE PROTEIN RV1973"/>
    <property type="match status" value="1"/>
</dbReference>
<feature type="compositionally biased region" description="Acidic residues" evidence="3">
    <location>
        <begin position="102"/>
        <end position="125"/>
    </location>
</feature>
<dbReference type="RefSeq" id="WP_103936633.1">
    <property type="nucleotide sequence ID" value="NZ_FNVO01000002.1"/>
</dbReference>
<proteinExistence type="predicted"/>
<evidence type="ECO:0000256" key="4">
    <source>
        <dbReference type="SAM" id="Phobius"/>
    </source>
</evidence>
<feature type="compositionally biased region" description="Acidic residues" evidence="3">
    <location>
        <begin position="48"/>
        <end position="71"/>
    </location>
</feature>
<keyword evidence="4" id="KW-0812">Transmembrane</keyword>
<feature type="compositionally biased region" description="Basic residues" evidence="3">
    <location>
        <begin position="131"/>
        <end position="148"/>
    </location>
</feature>
<evidence type="ECO:0000313" key="6">
    <source>
        <dbReference type="Proteomes" id="UP000236723"/>
    </source>
</evidence>
<feature type="region of interest" description="Disordered" evidence="3">
    <location>
        <begin position="307"/>
        <end position="346"/>
    </location>
</feature>
<keyword evidence="6" id="KW-1185">Reference proteome</keyword>
<evidence type="ECO:0000313" key="5">
    <source>
        <dbReference type="EMBL" id="SEF88366.1"/>
    </source>
</evidence>
<evidence type="ECO:0008006" key="7">
    <source>
        <dbReference type="Google" id="ProtNLM"/>
    </source>
</evidence>
<feature type="compositionally biased region" description="Basic and acidic residues" evidence="3">
    <location>
        <begin position="1"/>
        <end position="10"/>
    </location>
</feature>
<gene>
    <name evidence="5" type="ORF">SAMN04489712_102376</name>
</gene>
<name>A0A1H5VMX4_9ACTN</name>
<evidence type="ECO:0000256" key="1">
    <source>
        <dbReference type="ARBA" id="ARBA00004370"/>
    </source>
</evidence>
<reference evidence="6" key="1">
    <citation type="submission" date="2016-10" db="EMBL/GenBank/DDBJ databases">
        <authorList>
            <person name="Varghese N."/>
            <person name="Submissions S."/>
        </authorList>
    </citation>
    <scope>NUCLEOTIDE SEQUENCE [LARGE SCALE GENOMIC DNA]</scope>
    <source>
        <strain evidence="6">DSM 43163</strain>
    </source>
</reference>
<dbReference type="OrthoDB" id="3479005at2"/>
<keyword evidence="4" id="KW-1133">Transmembrane helix</keyword>
<feature type="compositionally biased region" description="Low complexity" evidence="3">
    <location>
        <begin position="81"/>
        <end position="101"/>
    </location>
</feature>
<dbReference type="AlphaFoldDB" id="A0A1H5VMX4"/>
<dbReference type="GO" id="GO:0016020">
    <property type="term" value="C:membrane"/>
    <property type="evidence" value="ECO:0007669"/>
    <property type="project" value="UniProtKB-SubCell"/>
</dbReference>